<dbReference type="Pfam" id="PF05135">
    <property type="entry name" value="Phage_connect_1"/>
    <property type="match status" value="1"/>
</dbReference>
<evidence type="ECO:0000313" key="2">
    <source>
        <dbReference type="Proteomes" id="UP000286594"/>
    </source>
</evidence>
<dbReference type="Proteomes" id="UP000286594">
    <property type="component" value="Unassembled WGS sequence"/>
</dbReference>
<comment type="caution">
    <text evidence="1">The sequence shown here is derived from an EMBL/GenBank/DDBJ whole genome shotgun (WGS) entry which is preliminary data.</text>
</comment>
<dbReference type="Gene3D" id="1.10.3230.30">
    <property type="entry name" value="Phage gp6-like head-tail connector protein"/>
    <property type="match status" value="1"/>
</dbReference>
<dbReference type="InterPro" id="IPR021146">
    <property type="entry name" value="Phage_gp6-like_head-tail"/>
</dbReference>
<dbReference type="OrthoDB" id="7307102at2"/>
<gene>
    <name evidence="1" type="ORF">EOW65_17725</name>
</gene>
<dbReference type="EMBL" id="SAVB01000027">
    <property type="protein sequence ID" value="RWR44984.1"/>
    <property type="molecule type" value="Genomic_DNA"/>
</dbReference>
<keyword evidence="2" id="KW-1185">Reference proteome</keyword>
<dbReference type="NCBIfam" id="TIGR01560">
    <property type="entry name" value="put_DNA_pack"/>
    <property type="match status" value="1"/>
</dbReference>
<sequence>MIVTAAQVKAQLNLDDAIDDDLVEVKAKAAQNHIERLLGFKIEEEFGAVDQDEVPPALIEAVLQLAAHWYENREAAGDATDPILFGVGEIVREYRGFTF</sequence>
<evidence type="ECO:0000313" key="1">
    <source>
        <dbReference type="EMBL" id="RWR44984.1"/>
    </source>
</evidence>
<dbReference type="RefSeq" id="WP_128151691.1">
    <property type="nucleotide sequence ID" value="NZ_SAVB01000027.1"/>
</dbReference>
<accession>A0A443L729</accession>
<name>A0A443L729_9RHOB</name>
<dbReference type="AlphaFoldDB" id="A0A443L729"/>
<organism evidence="1 2">
    <name type="scientific">Paenirhodobacter ferrireducens</name>
    <dbReference type="NCBI Taxonomy" id="1215032"/>
    <lineage>
        <taxon>Bacteria</taxon>
        <taxon>Pseudomonadati</taxon>
        <taxon>Pseudomonadota</taxon>
        <taxon>Alphaproteobacteria</taxon>
        <taxon>Rhodobacterales</taxon>
        <taxon>Rhodobacter group</taxon>
        <taxon>Paenirhodobacter</taxon>
    </lineage>
</organism>
<proteinExistence type="predicted"/>
<protein>
    <submittedName>
        <fullName evidence="1">Phage head-tail connector protein</fullName>
    </submittedName>
</protein>
<dbReference type="CDD" id="cd08054">
    <property type="entry name" value="gp6"/>
    <property type="match status" value="1"/>
</dbReference>
<dbReference type="InterPro" id="IPR006450">
    <property type="entry name" value="Phage_HK97_gp6-like"/>
</dbReference>
<reference evidence="1 2" key="1">
    <citation type="submission" date="2019-01" db="EMBL/GenBank/DDBJ databases">
        <title>Sinorhodobacter populi sp. nov. isolated from the symptomatic bark tissue of Populus euramericana canker.</title>
        <authorList>
            <person name="Xu G."/>
        </authorList>
    </citation>
    <scope>NUCLEOTIDE SEQUENCE [LARGE SCALE GENOMIC DNA]</scope>
    <source>
        <strain evidence="1 2">CCTCC AB2012026</strain>
    </source>
</reference>